<dbReference type="PANTHER" id="PTHR22960">
    <property type="entry name" value="MOLYBDOPTERIN COFACTOR SYNTHESIS PROTEIN A"/>
    <property type="match status" value="1"/>
</dbReference>
<reference evidence="10" key="2">
    <citation type="submission" date="2025-08" db="UniProtKB">
        <authorList>
            <consortium name="Ensembl"/>
        </authorList>
    </citation>
    <scope>IDENTIFICATION</scope>
</reference>
<dbReference type="GO" id="GO:0061798">
    <property type="term" value="F:GTP 3',8'-cyclase activity"/>
    <property type="evidence" value="ECO:0007669"/>
    <property type="project" value="TreeGrafter"/>
</dbReference>
<keyword evidence="5" id="KW-0408">Iron</keyword>
<keyword evidence="7" id="KW-0342">GTP-binding</keyword>
<organism evidence="10 11">
    <name type="scientific">Bos mutus grunniens</name>
    <name type="common">Wild yak</name>
    <name type="synonym">Bos grunniens</name>
    <dbReference type="NCBI Taxonomy" id="30521"/>
    <lineage>
        <taxon>Eukaryota</taxon>
        <taxon>Metazoa</taxon>
        <taxon>Chordata</taxon>
        <taxon>Craniata</taxon>
        <taxon>Vertebrata</taxon>
        <taxon>Euteleostomi</taxon>
        <taxon>Mammalia</taxon>
        <taxon>Eutheria</taxon>
        <taxon>Laurasiatheria</taxon>
        <taxon>Artiodactyla</taxon>
        <taxon>Ruminantia</taxon>
        <taxon>Pecora</taxon>
        <taxon>Bovidae</taxon>
        <taxon>Bovinae</taxon>
        <taxon>Bos</taxon>
    </lineage>
</organism>
<dbReference type="SMART" id="SM00729">
    <property type="entry name" value="Elp3"/>
    <property type="match status" value="1"/>
</dbReference>
<dbReference type="Proteomes" id="UP000694520">
    <property type="component" value="Chromosome 24"/>
</dbReference>
<dbReference type="GeneTree" id="ENSGT00390000016567"/>
<dbReference type="Gene3D" id="3.20.20.70">
    <property type="entry name" value="Aldolase class I"/>
    <property type="match status" value="1"/>
</dbReference>
<name>A0A8B9YLI4_BOSMU</name>
<feature type="domain" description="Radical SAM core" evidence="9">
    <location>
        <begin position="39"/>
        <end position="285"/>
    </location>
</feature>
<dbReference type="InterPro" id="IPR010505">
    <property type="entry name" value="MoaA_twitch"/>
</dbReference>
<dbReference type="AlphaFoldDB" id="A0A8B9YLI4"/>
<proteinExistence type="predicted"/>
<evidence type="ECO:0000256" key="8">
    <source>
        <dbReference type="ARBA" id="ARBA00023150"/>
    </source>
</evidence>
<keyword evidence="6" id="KW-0411">Iron-sulfur</keyword>
<dbReference type="InterPro" id="IPR058240">
    <property type="entry name" value="rSAM_sf"/>
</dbReference>
<dbReference type="GO" id="GO:0061799">
    <property type="term" value="F:cyclic pyranopterin monophosphate synthase activity"/>
    <property type="evidence" value="ECO:0007669"/>
    <property type="project" value="TreeGrafter"/>
</dbReference>
<dbReference type="InterPro" id="IPR013785">
    <property type="entry name" value="Aldolase_TIM"/>
</dbReference>
<evidence type="ECO:0000256" key="7">
    <source>
        <dbReference type="ARBA" id="ARBA00023134"/>
    </source>
</evidence>
<comment type="pathway">
    <text evidence="1">Cofactor biosynthesis; molybdopterin biosynthesis.</text>
</comment>
<evidence type="ECO:0000256" key="2">
    <source>
        <dbReference type="ARBA" id="ARBA00022691"/>
    </source>
</evidence>
<dbReference type="PANTHER" id="PTHR22960:SF0">
    <property type="entry name" value="MOLYBDENUM COFACTOR BIOSYNTHESIS PROTEIN 1"/>
    <property type="match status" value="1"/>
</dbReference>
<evidence type="ECO:0000313" key="10">
    <source>
        <dbReference type="Ensembl" id="ENSBGRP00000037651.1"/>
    </source>
</evidence>
<dbReference type="GO" id="GO:0005525">
    <property type="term" value="F:GTP binding"/>
    <property type="evidence" value="ECO:0007669"/>
    <property type="project" value="UniProtKB-KW"/>
</dbReference>
<evidence type="ECO:0000256" key="1">
    <source>
        <dbReference type="ARBA" id="ARBA00005046"/>
    </source>
</evidence>
<sequence length="470" mass="51344">MFLPNLFHLQRPILDPSLIRPTPWQVLATSAVEPVPRELKGGNGAPLTSQGSPRCPLLLPCPGQAVPQSSGQYCMPEEGVPLTPKADLLTTEEILTLARLFVKEGVDKIRLTGGEPLIRPDVVDIVAQLRQLEGLRTIGITTNGINLARLLPQLQKAGLSAINISLDTLVPAKFEFIVRRKGFHKVMEGIHKAIELGYSPVKVNCVVMRGLNEDELLDFVALTEGLPLDVRFIEYMPFDGNKWNFKKMVSYKEMLDTLRQQWPELEKLPEEESSTAKAFKIPGFRGQVSFITSMSEHFCGTCNRLRITADGNLKVSVCSPAGPPPLCALYVSSQPRPLIGGEARRVHGSDGEIVTGLGGSWEQQMGVNLWLPWNCLPGSIIAWVPCLIGSPSLGLSAMEGRGPGRDQGAFCPQPLPWLPFPPGQELVPETNIHSSHLISTCWAVRVFSAGHSGWKGGADRSISYGHKGSF</sequence>
<gene>
    <name evidence="10" type="primary">MOCS1</name>
</gene>
<dbReference type="Pfam" id="PF04055">
    <property type="entry name" value="Radical_SAM"/>
    <property type="match status" value="1"/>
</dbReference>
<protein>
    <submittedName>
        <fullName evidence="10">Molybdenum cofactor synthesis 1</fullName>
    </submittedName>
</protein>
<reference evidence="10" key="3">
    <citation type="submission" date="2025-09" db="UniProtKB">
        <authorList>
            <consortium name="Ensembl"/>
        </authorList>
    </citation>
    <scope>IDENTIFICATION</scope>
</reference>
<keyword evidence="4" id="KW-0547">Nucleotide-binding</keyword>
<dbReference type="Ensembl" id="ENSBGRT00000043600.1">
    <property type="protein sequence ID" value="ENSBGRP00000037651.1"/>
    <property type="gene ID" value="ENSBGRG00000023484.1"/>
</dbReference>
<accession>A0A8B9YLI4</accession>
<evidence type="ECO:0000256" key="3">
    <source>
        <dbReference type="ARBA" id="ARBA00022723"/>
    </source>
</evidence>
<evidence type="ECO:0000259" key="9">
    <source>
        <dbReference type="PROSITE" id="PS51918"/>
    </source>
</evidence>
<evidence type="ECO:0000313" key="11">
    <source>
        <dbReference type="Proteomes" id="UP000694520"/>
    </source>
</evidence>
<dbReference type="Pfam" id="PF06463">
    <property type="entry name" value="Mob_synth_C"/>
    <property type="match status" value="1"/>
</dbReference>
<keyword evidence="2" id="KW-0949">S-adenosyl-L-methionine</keyword>
<keyword evidence="3" id="KW-0479">Metal-binding</keyword>
<dbReference type="GO" id="GO:0051539">
    <property type="term" value="F:4 iron, 4 sulfur cluster binding"/>
    <property type="evidence" value="ECO:0007669"/>
    <property type="project" value="UniProtKB-KW"/>
</dbReference>
<evidence type="ECO:0000256" key="5">
    <source>
        <dbReference type="ARBA" id="ARBA00023004"/>
    </source>
</evidence>
<reference evidence="10" key="1">
    <citation type="submission" date="2019-05" db="EMBL/GenBank/DDBJ databases">
        <authorList>
            <person name="Zhang S."/>
            <person name="Liu J."/>
        </authorList>
    </citation>
    <scope>NUCLEOTIDE SEQUENCE [LARGE SCALE GENOMIC DNA]</scope>
</reference>
<dbReference type="CDD" id="cd01335">
    <property type="entry name" value="Radical_SAM"/>
    <property type="match status" value="1"/>
</dbReference>
<dbReference type="SUPFAM" id="SSF102114">
    <property type="entry name" value="Radical SAM enzymes"/>
    <property type="match status" value="1"/>
</dbReference>
<evidence type="ECO:0000256" key="4">
    <source>
        <dbReference type="ARBA" id="ARBA00022741"/>
    </source>
</evidence>
<evidence type="ECO:0000256" key="6">
    <source>
        <dbReference type="ARBA" id="ARBA00023014"/>
    </source>
</evidence>
<dbReference type="InterPro" id="IPR007197">
    <property type="entry name" value="rSAM"/>
</dbReference>
<dbReference type="GO" id="GO:0006777">
    <property type="term" value="P:Mo-molybdopterin cofactor biosynthetic process"/>
    <property type="evidence" value="ECO:0007669"/>
    <property type="project" value="UniProtKB-KW"/>
</dbReference>
<dbReference type="InterPro" id="IPR050105">
    <property type="entry name" value="MoCo_biosynth_MoaA/MoaC"/>
</dbReference>
<keyword evidence="11" id="KW-1185">Reference proteome</keyword>
<dbReference type="PROSITE" id="PS51918">
    <property type="entry name" value="RADICAL_SAM"/>
    <property type="match status" value="1"/>
</dbReference>
<dbReference type="GO" id="GO:0046872">
    <property type="term" value="F:metal ion binding"/>
    <property type="evidence" value="ECO:0007669"/>
    <property type="project" value="UniProtKB-KW"/>
</dbReference>
<keyword evidence="8" id="KW-0501">Molybdenum cofactor biosynthesis</keyword>
<dbReference type="InterPro" id="IPR006638">
    <property type="entry name" value="Elp3/MiaA/NifB-like_rSAM"/>
</dbReference>